<dbReference type="Gene3D" id="1.20.120.1220">
    <property type="match status" value="1"/>
</dbReference>
<evidence type="ECO:0000313" key="4">
    <source>
        <dbReference type="EMBL" id="RIX30899.1"/>
    </source>
</evidence>
<dbReference type="RefSeq" id="WP_119481261.1">
    <property type="nucleotide sequence ID" value="NZ_QXTG01000001.1"/>
</dbReference>
<protein>
    <submittedName>
        <fullName evidence="4">Prepilin peptidase</fullName>
    </submittedName>
</protein>
<reference evidence="5" key="1">
    <citation type="submission" date="2018-09" db="EMBL/GenBank/DDBJ databases">
        <authorList>
            <person name="Kim I."/>
        </authorList>
    </citation>
    <scope>NUCLEOTIDE SEQUENCE [LARGE SCALE GENOMIC DNA]</scope>
    <source>
        <strain evidence="5">DD4a</strain>
    </source>
</reference>
<keyword evidence="5" id="KW-1185">Reference proteome</keyword>
<dbReference type="GO" id="GO:0004190">
    <property type="term" value="F:aspartic-type endopeptidase activity"/>
    <property type="evidence" value="ECO:0007669"/>
    <property type="project" value="InterPro"/>
</dbReference>
<organism evidence="4 5">
    <name type="scientific">Amnibacterium setariae</name>
    <dbReference type="NCBI Taxonomy" id="2306585"/>
    <lineage>
        <taxon>Bacteria</taxon>
        <taxon>Bacillati</taxon>
        <taxon>Actinomycetota</taxon>
        <taxon>Actinomycetes</taxon>
        <taxon>Micrococcales</taxon>
        <taxon>Microbacteriaceae</taxon>
        <taxon>Amnibacterium</taxon>
    </lineage>
</organism>
<name>A0A3A1U9G9_9MICO</name>
<proteinExistence type="inferred from homology"/>
<comment type="caution">
    <text evidence="4">The sequence shown here is derived from an EMBL/GenBank/DDBJ whole genome shotgun (WGS) entry which is preliminary data.</text>
</comment>
<evidence type="ECO:0000256" key="1">
    <source>
        <dbReference type="ARBA" id="ARBA00005801"/>
    </source>
</evidence>
<dbReference type="GO" id="GO:0006465">
    <property type="term" value="P:signal peptide processing"/>
    <property type="evidence" value="ECO:0007669"/>
    <property type="project" value="TreeGrafter"/>
</dbReference>
<sequence length="174" mass="17690">MLAVVRRLPREELLPVAGLIVVAVAAIGARPVLLGFVWLALVTPRLVAVDLAEHRLPDRFVLPGYPVVLAAVLLQAWSDGTAAAGPVLAGLACGLVLLLLHLTGGLGLGDVKLAPLLGALAGAAVPGAAVLWLVLAFLVGGIAAVVVLVRRGPGARMPFGPPMLLAAWTVLLLA</sequence>
<dbReference type="Pfam" id="PF01478">
    <property type="entry name" value="Peptidase_A24"/>
    <property type="match status" value="1"/>
</dbReference>
<evidence type="ECO:0000259" key="3">
    <source>
        <dbReference type="Pfam" id="PF01478"/>
    </source>
</evidence>
<dbReference type="GO" id="GO:0005886">
    <property type="term" value="C:plasma membrane"/>
    <property type="evidence" value="ECO:0007669"/>
    <property type="project" value="TreeGrafter"/>
</dbReference>
<feature type="transmembrane region" description="Helical" evidence="2">
    <location>
        <begin position="12"/>
        <end position="40"/>
    </location>
</feature>
<gene>
    <name evidence="4" type="ORF">D1781_05805</name>
</gene>
<dbReference type="PANTHER" id="PTHR30487:SF0">
    <property type="entry name" value="PREPILIN LEADER PEPTIDASE_N-METHYLTRANSFERASE-RELATED"/>
    <property type="match status" value="1"/>
</dbReference>
<comment type="similarity">
    <text evidence="1">Belongs to the peptidase A24 family.</text>
</comment>
<evidence type="ECO:0000256" key="2">
    <source>
        <dbReference type="SAM" id="Phobius"/>
    </source>
</evidence>
<dbReference type="InterPro" id="IPR050882">
    <property type="entry name" value="Prepilin_peptidase/N-MTase"/>
</dbReference>
<dbReference type="InterPro" id="IPR000045">
    <property type="entry name" value="Prepilin_IV_endopep_pep"/>
</dbReference>
<dbReference type="EMBL" id="QXTG01000001">
    <property type="protein sequence ID" value="RIX30899.1"/>
    <property type="molecule type" value="Genomic_DNA"/>
</dbReference>
<dbReference type="PANTHER" id="PTHR30487">
    <property type="entry name" value="TYPE 4 PREPILIN-LIKE PROTEINS LEADER PEPTIDE-PROCESSING ENZYME"/>
    <property type="match status" value="1"/>
</dbReference>
<feature type="transmembrane region" description="Helical" evidence="2">
    <location>
        <begin position="60"/>
        <end position="77"/>
    </location>
</feature>
<keyword evidence="2" id="KW-0472">Membrane</keyword>
<keyword evidence="2" id="KW-1133">Transmembrane helix</keyword>
<feature type="transmembrane region" description="Helical" evidence="2">
    <location>
        <begin position="129"/>
        <end position="149"/>
    </location>
</feature>
<dbReference type="AlphaFoldDB" id="A0A3A1U9G9"/>
<keyword evidence="2" id="KW-0812">Transmembrane</keyword>
<feature type="transmembrane region" description="Helical" evidence="2">
    <location>
        <begin position="89"/>
        <end position="109"/>
    </location>
</feature>
<dbReference type="Proteomes" id="UP000265742">
    <property type="component" value="Unassembled WGS sequence"/>
</dbReference>
<feature type="domain" description="Prepilin type IV endopeptidase peptidase" evidence="3">
    <location>
        <begin position="46"/>
        <end position="144"/>
    </location>
</feature>
<accession>A0A3A1U9G9</accession>
<evidence type="ECO:0000313" key="5">
    <source>
        <dbReference type="Proteomes" id="UP000265742"/>
    </source>
</evidence>
<dbReference type="OrthoDB" id="2087435at2"/>